<evidence type="ECO:0000313" key="3">
    <source>
        <dbReference type="EMBL" id="WNL37340.1"/>
    </source>
</evidence>
<organism evidence="3">
    <name type="scientific">Arcobacter sp. AZ-2023</name>
    <dbReference type="NCBI Taxonomy" id="3074453"/>
    <lineage>
        <taxon>Bacteria</taxon>
        <taxon>Pseudomonadati</taxon>
        <taxon>Campylobacterota</taxon>
        <taxon>Epsilonproteobacteria</taxon>
        <taxon>Campylobacterales</taxon>
        <taxon>Arcobacteraceae</taxon>
        <taxon>Arcobacter</taxon>
    </lineage>
</organism>
<keyword evidence="3" id="KW-0614">Plasmid</keyword>
<evidence type="ECO:0000259" key="2">
    <source>
        <dbReference type="Pfam" id="PF07693"/>
    </source>
</evidence>
<keyword evidence="1" id="KW-0472">Membrane</keyword>
<reference evidence="3" key="1">
    <citation type="submission" date="2023-09" db="EMBL/GenBank/DDBJ databases">
        <title>Arcobacter tbilisiensis sp. nov. isolated from chicken meat in Tbilisi, Georgia.</title>
        <authorList>
            <person name="Matthias R."/>
            <person name="Zautner A.E."/>
        </authorList>
    </citation>
    <scope>NUCLEOTIDE SEQUENCE</scope>
    <source>
        <strain evidence="3">LEO 65</strain>
        <plasmid evidence="3">p82_LEO_65</plasmid>
    </source>
</reference>
<dbReference type="InterPro" id="IPR027417">
    <property type="entry name" value="P-loop_NTPase"/>
</dbReference>
<protein>
    <submittedName>
        <fullName evidence="3">P-loop NTPase fold protein</fullName>
    </submittedName>
</protein>
<geneLocation type="plasmid" evidence="3">
    <name>p82_LEO_65</name>
</geneLocation>
<dbReference type="Pfam" id="PF07693">
    <property type="entry name" value="KAP_NTPase"/>
    <property type="match status" value="1"/>
</dbReference>
<name>A0AA96E0F1_9BACT</name>
<accession>A0AA96E0F1</accession>
<gene>
    <name evidence="3" type="ORF">RMQ66_11070</name>
</gene>
<evidence type="ECO:0000256" key="1">
    <source>
        <dbReference type="SAM" id="Phobius"/>
    </source>
</evidence>
<dbReference type="AlphaFoldDB" id="A0AA96E0F1"/>
<feature type="transmembrane region" description="Helical" evidence="1">
    <location>
        <begin position="84"/>
        <end position="102"/>
    </location>
</feature>
<keyword evidence="1" id="KW-1133">Transmembrane helix</keyword>
<dbReference type="InterPro" id="IPR011646">
    <property type="entry name" value="KAP_P-loop"/>
</dbReference>
<feature type="domain" description="KAP NTPase" evidence="2">
    <location>
        <begin position="4"/>
        <end position="85"/>
    </location>
</feature>
<dbReference type="Gene3D" id="3.40.50.300">
    <property type="entry name" value="P-loop containing nucleotide triphosphate hydrolases"/>
    <property type="match status" value="1"/>
</dbReference>
<dbReference type="SUPFAM" id="SSF52540">
    <property type="entry name" value="P-loop containing nucleoside triphosphate hydrolases"/>
    <property type="match status" value="1"/>
</dbReference>
<keyword evidence="1" id="KW-0812">Transmembrane</keyword>
<dbReference type="EMBL" id="CP134843">
    <property type="protein sequence ID" value="WNL37340.1"/>
    <property type="molecule type" value="Genomic_DNA"/>
</dbReference>
<proteinExistence type="predicted"/>
<sequence>MRNNHIKKYLNYYINEVKNPQYAILLKGKWGSGKTHFINEYKKSLDENKQKYIYVSLYGITSYDEIETKFLEVIHPVLYSKKTIFAATASIISVFVILYPFMI</sequence>